<dbReference type="STRING" id="1307839.L21SP5_03361"/>
<keyword evidence="4" id="KW-1185">Reference proteome</keyword>
<keyword evidence="1" id="KW-0472">Membrane</keyword>
<dbReference type="GO" id="GO:0005737">
    <property type="term" value="C:cytoplasm"/>
    <property type="evidence" value="ECO:0007669"/>
    <property type="project" value="TreeGrafter"/>
</dbReference>
<gene>
    <name evidence="3" type="ORF">L21SP5_03361</name>
</gene>
<organism evidence="3 4">
    <name type="scientific">Salinivirga cyanobacteriivorans</name>
    <dbReference type="NCBI Taxonomy" id="1307839"/>
    <lineage>
        <taxon>Bacteria</taxon>
        <taxon>Pseudomonadati</taxon>
        <taxon>Bacteroidota</taxon>
        <taxon>Bacteroidia</taxon>
        <taxon>Bacteroidales</taxon>
        <taxon>Salinivirgaceae</taxon>
        <taxon>Salinivirga</taxon>
    </lineage>
</organism>
<dbReference type="InterPro" id="IPR036866">
    <property type="entry name" value="RibonucZ/Hydroxyglut_hydro"/>
</dbReference>
<dbReference type="PIRSF" id="PIRSF038896">
    <property type="entry name" value="NAPE-PLD"/>
    <property type="match status" value="1"/>
</dbReference>
<dbReference type="AlphaFoldDB" id="A0A0S2I3N5"/>
<dbReference type="Gene3D" id="3.60.15.10">
    <property type="entry name" value="Ribonuclease Z/Hydroxyacylglutathione hydrolase-like"/>
    <property type="match status" value="1"/>
</dbReference>
<feature type="transmembrane region" description="Helical" evidence="1">
    <location>
        <begin position="6"/>
        <end position="23"/>
    </location>
</feature>
<dbReference type="Pfam" id="PF12706">
    <property type="entry name" value="Lactamase_B_2"/>
    <property type="match status" value="1"/>
</dbReference>
<evidence type="ECO:0000313" key="3">
    <source>
        <dbReference type="EMBL" id="ALO16974.1"/>
    </source>
</evidence>
<dbReference type="InterPro" id="IPR001279">
    <property type="entry name" value="Metallo-B-lactamas"/>
</dbReference>
<dbReference type="InterPro" id="IPR024884">
    <property type="entry name" value="NAPE-PLD"/>
</dbReference>
<evidence type="ECO:0000256" key="1">
    <source>
        <dbReference type="SAM" id="Phobius"/>
    </source>
</evidence>
<evidence type="ECO:0000313" key="4">
    <source>
        <dbReference type="Proteomes" id="UP000064893"/>
    </source>
</evidence>
<keyword evidence="1" id="KW-1133">Transmembrane helix</keyword>
<feature type="domain" description="Metallo-beta-lactamase" evidence="2">
    <location>
        <begin position="118"/>
        <end position="314"/>
    </location>
</feature>
<protein>
    <submittedName>
        <fullName evidence="3">Metal-dependent hydrolase</fullName>
    </submittedName>
</protein>
<dbReference type="EMBL" id="CP013118">
    <property type="protein sequence ID" value="ALO16974.1"/>
    <property type="molecule type" value="Genomic_DNA"/>
</dbReference>
<sequence>MIGLSLLGIIFLGIIGVVLFMTFSPQFGSSLSKEQKAAFSQLQNFKNGKFQNQQPSPMDMDFRKVFKEMVNKSPYRKPHENIAVQKIDSASISSLNAETTRLTWFGHATFLLEMDGKKILIDPMLSKSPSPVSFAGSKRFSDEIPIEASNLPFIDAVILSHDHYDHLDYKTIKQLKNKVGQFYAPLGVGNHLESWGVDASIIYELNWGDSIQHDHINLVCAPARHFSGRGFFDRATTLWCSWIIQGKKDNIFFSGDSGYGIHYKEIGDQYGPFDISLLECGQYNENWKHLHMMPEGTAQAAVDLKSKLMMPIHWGAFTLAFHDWADPVERALAKAKELNMPITTPEIGEPVVLGEKYFPNEKWWTKYIIQ</sequence>
<dbReference type="PATRIC" id="fig|1307839.3.peg.3534"/>
<reference evidence="3 4" key="1">
    <citation type="submission" date="2015-11" db="EMBL/GenBank/DDBJ databases">
        <title>Description and complete genome sequence of a novel strain predominating in hypersaline microbial mats and representing a new family of the Bacteriodetes phylum.</title>
        <authorList>
            <person name="Spring S."/>
            <person name="Bunk B."/>
            <person name="Sproer C."/>
            <person name="Klenk H.-P."/>
        </authorList>
    </citation>
    <scope>NUCLEOTIDE SEQUENCE [LARGE SCALE GENOMIC DNA]</scope>
    <source>
        <strain evidence="3 4">L21-Spi-D4</strain>
    </source>
</reference>
<dbReference type="PANTHER" id="PTHR15032:SF4">
    <property type="entry name" value="N-ACYL-PHOSPHATIDYLETHANOLAMINE-HYDROLYZING PHOSPHOLIPASE D"/>
    <property type="match status" value="1"/>
</dbReference>
<keyword evidence="3" id="KW-0378">Hydrolase</keyword>
<dbReference type="Proteomes" id="UP000064893">
    <property type="component" value="Chromosome"/>
</dbReference>
<dbReference type="SUPFAM" id="SSF56281">
    <property type="entry name" value="Metallo-hydrolase/oxidoreductase"/>
    <property type="match status" value="1"/>
</dbReference>
<name>A0A0S2I3N5_9BACT</name>
<dbReference type="PANTHER" id="PTHR15032">
    <property type="entry name" value="N-ACYL-PHOSPHATIDYLETHANOLAMINE-HYDROLYZING PHOSPHOLIPASE D"/>
    <property type="match status" value="1"/>
</dbReference>
<dbReference type="GO" id="GO:0008270">
    <property type="term" value="F:zinc ion binding"/>
    <property type="evidence" value="ECO:0007669"/>
    <property type="project" value="InterPro"/>
</dbReference>
<proteinExistence type="predicted"/>
<accession>A0A0S2I3N5</accession>
<dbReference type="GO" id="GO:0070290">
    <property type="term" value="F:N-acylphosphatidylethanolamine-specific phospholipase D activity"/>
    <property type="evidence" value="ECO:0007669"/>
    <property type="project" value="InterPro"/>
</dbReference>
<keyword evidence="1" id="KW-0812">Transmembrane</keyword>
<evidence type="ECO:0000259" key="2">
    <source>
        <dbReference type="Pfam" id="PF12706"/>
    </source>
</evidence>
<dbReference type="KEGG" id="blq:L21SP5_03361"/>